<dbReference type="Proteomes" id="UP000663823">
    <property type="component" value="Unassembled WGS sequence"/>
</dbReference>
<name>A0A815REX7_9BILA</name>
<dbReference type="OrthoDB" id="10294304at2759"/>
<organism evidence="2 4">
    <name type="scientific">Rotaria sordida</name>
    <dbReference type="NCBI Taxonomy" id="392033"/>
    <lineage>
        <taxon>Eukaryota</taxon>
        <taxon>Metazoa</taxon>
        <taxon>Spiralia</taxon>
        <taxon>Gnathifera</taxon>
        <taxon>Rotifera</taxon>
        <taxon>Eurotatoria</taxon>
        <taxon>Bdelloidea</taxon>
        <taxon>Philodinida</taxon>
        <taxon>Philodinidae</taxon>
        <taxon>Rotaria</taxon>
    </lineage>
</organism>
<dbReference type="AlphaFoldDB" id="A0A815REX7"/>
<dbReference type="EMBL" id="CAJNOO010007907">
    <property type="protein sequence ID" value="CAF1475867.1"/>
    <property type="molecule type" value="Genomic_DNA"/>
</dbReference>
<proteinExistence type="predicted"/>
<dbReference type="SUPFAM" id="SSF46689">
    <property type="entry name" value="Homeodomain-like"/>
    <property type="match status" value="1"/>
</dbReference>
<dbReference type="Proteomes" id="UP000663882">
    <property type="component" value="Unassembled WGS sequence"/>
</dbReference>
<gene>
    <name evidence="3" type="ORF">OTI717_LOCUS35682</name>
    <name evidence="2" type="ORF">RFH988_LOCUS37757</name>
</gene>
<protein>
    <submittedName>
        <fullName evidence="2">Uncharacterized protein</fullName>
    </submittedName>
</protein>
<feature type="region of interest" description="Disordered" evidence="1">
    <location>
        <begin position="63"/>
        <end position="94"/>
    </location>
</feature>
<dbReference type="Gene3D" id="1.10.10.60">
    <property type="entry name" value="Homeodomain-like"/>
    <property type="match status" value="1"/>
</dbReference>
<evidence type="ECO:0000313" key="2">
    <source>
        <dbReference type="EMBL" id="CAF1475867.1"/>
    </source>
</evidence>
<feature type="compositionally biased region" description="Basic and acidic residues" evidence="1">
    <location>
        <begin position="64"/>
        <end position="75"/>
    </location>
</feature>
<comment type="caution">
    <text evidence="2">The sequence shown here is derived from an EMBL/GenBank/DDBJ whole genome shotgun (WGS) entry which is preliminary data.</text>
</comment>
<dbReference type="EMBL" id="CAJOAX010014113">
    <property type="protein sequence ID" value="CAF4139894.1"/>
    <property type="molecule type" value="Genomic_DNA"/>
</dbReference>
<accession>A0A815REX7</accession>
<evidence type="ECO:0000256" key="1">
    <source>
        <dbReference type="SAM" id="MobiDB-lite"/>
    </source>
</evidence>
<sequence length="156" mass="17585">MASSFPSRPVYDQTSNEFTAVGLHFLRSYFARNPRPNDNELKELEKQCGCEIRKLRGSFASMRQYDKRKQEKKANSNDTTTTAHAWSLESLPPESPELSTAIEFLNTISRDQAGDFFKKIKTKGGYKLLMNPKHVGVEIPVEEIGLLSSVTPEDGN</sequence>
<evidence type="ECO:0000313" key="4">
    <source>
        <dbReference type="Proteomes" id="UP000663882"/>
    </source>
</evidence>
<dbReference type="InterPro" id="IPR009057">
    <property type="entry name" value="Homeodomain-like_sf"/>
</dbReference>
<reference evidence="2" key="1">
    <citation type="submission" date="2021-02" db="EMBL/GenBank/DDBJ databases">
        <authorList>
            <person name="Nowell W R."/>
        </authorList>
    </citation>
    <scope>NUCLEOTIDE SEQUENCE</scope>
</reference>
<evidence type="ECO:0000313" key="3">
    <source>
        <dbReference type="EMBL" id="CAF4139894.1"/>
    </source>
</evidence>